<sequence>MASEELIVDVSSLEKAAATLRELATDLQASQVDLFVLEWADAPRSHPEVARVMRGFGEFAHDQYRAAVALFAALATKVGAAATGYRLADESIAQFLADSTYRPPR</sequence>
<reference evidence="1" key="1">
    <citation type="submission" date="2021-01" db="EMBL/GenBank/DDBJ databases">
        <title>Whole genome shotgun sequence of Rhizocola hellebori NBRC 109834.</title>
        <authorList>
            <person name="Komaki H."/>
            <person name="Tamura T."/>
        </authorList>
    </citation>
    <scope>NUCLEOTIDE SEQUENCE</scope>
    <source>
        <strain evidence="1">NBRC 109834</strain>
    </source>
</reference>
<protein>
    <recommendedName>
        <fullName evidence="3">PE domain-containing protein</fullName>
    </recommendedName>
</protein>
<evidence type="ECO:0008006" key="3">
    <source>
        <dbReference type="Google" id="ProtNLM"/>
    </source>
</evidence>
<evidence type="ECO:0000313" key="1">
    <source>
        <dbReference type="EMBL" id="GIH10910.1"/>
    </source>
</evidence>
<organism evidence="1 2">
    <name type="scientific">Rhizocola hellebori</name>
    <dbReference type="NCBI Taxonomy" id="1392758"/>
    <lineage>
        <taxon>Bacteria</taxon>
        <taxon>Bacillati</taxon>
        <taxon>Actinomycetota</taxon>
        <taxon>Actinomycetes</taxon>
        <taxon>Micromonosporales</taxon>
        <taxon>Micromonosporaceae</taxon>
        <taxon>Rhizocola</taxon>
    </lineage>
</organism>
<accession>A0A8J3QJJ4</accession>
<evidence type="ECO:0000313" key="2">
    <source>
        <dbReference type="Proteomes" id="UP000612899"/>
    </source>
</evidence>
<dbReference type="EMBL" id="BONY01000111">
    <property type="protein sequence ID" value="GIH10910.1"/>
    <property type="molecule type" value="Genomic_DNA"/>
</dbReference>
<name>A0A8J3QJJ4_9ACTN</name>
<dbReference type="Proteomes" id="UP000612899">
    <property type="component" value="Unassembled WGS sequence"/>
</dbReference>
<gene>
    <name evidence="1" type="ORF">Rhe02_89770</name>
</gene>
<proteinExistence type="predicted"/>
<dbReference type="AlphaFoldDB" id="A0A8J3QJJ4"/>
<keyword evidence="2" id="KW-1185">Reference proteome</keyword>
<comment type="caution">
    <text evidence="1">The sequence shown here is derived from an EMBL/GenBank/DDBJ whole genome shotgun (WGS) entry which is preliminary data.</text>
</comment>
<dbReference type="RefSeq" id="WP_203914632.1">
    <property type="nucleotide sequence ID" value="NZ_BONY01000111.1"/>
</dbReference>